<dbReference type="Pfam" id="PF12704">
    <property type="entry name" value="MacB_PCD"/>
    <property type="match status" value="1"/>
</dbReference>
<dbReference type="PANTHER" id="PTHR30572">
    <property type="entry name" value="MEMBRANE COMPONENT OF TRANSPORTER-RELATED"/>
    <property type="match status" value="1"/>
</dbReference>
<accession>X0X1K7</accession>
<feature type="non-terminal residue" evidence="2">
    <location>
        <position position="212"/>
    </location>
</feature>
<comment type="caution">
    <text evidence="2">The sequence shown here is derived from an EMBL/GenBank/DDBJ whole genome shotgun (WGS) entry which is preliminary data.</text>
</comment>
<dbReference type="GO" id="GO:0005886">
    <property type="term" value="C:plasma membrane"/>
    <property type="evidence" value="ECO:0007669"/>
    <property type="project" value="TreeGrafter"/>
</dbReference>
<reference evidence="2" key="1">
    <citation type="journal article" date="2014" name="Front. Microbiol.">
        <title>High frequency of phylogenetically diverse reductive dehalogenase-homologous genes in deep subseafloor sedimentary metagenomes.</title>
        <authorList>
            <person name="Kawai M."/>
            <person name="Futagami T."/>
            <person name="Toyoda A."/>
            <person name="Takaki Y."/>
            <person name="Nishi S."/>
            <person name="Hori S."/>
            <person name="Arai W."/>
            <person name="Tsubouchi T."/>
            <person name="Morono Y."/>
            <person name="Uchiyama I."/>
            <person name="Ito T."/>
            <person name="Fujiyama A."/>
            <person name="Inagaki F."/>
            <person name="Takami H."/>
        </authorList>
    </citation>
    <scope>NUCLEOTIDE SEQUENCE</scope>
    <source>
        <strain evidence="2">Expedition CK06-06</strain>
    </source>
</reference>
<name>X0X1K7_9ZZZZ</name>
<organism evidence="2">
    <name type="scientific">marine sediment metagenome</name>
    <dbReference type="NCBI Taxonomy" id="412755"/>
    <lineage>
        <taxon>unclassified sequences</taxon>
        <taxon>metagenomes</taxon>
        <taxon>ecological metagenomes</taxon>
    </lineage>
</organism>
<dbReference type="GO" id="GO:0022857">
    <property type="term" value="F:transmembrane transporter activity"/>
    <property type="evidence" value="ECO:0007669"/>
    <property type="project" value="TreeGrafter"/>
</dbReference>
<feature type="domain" description="MacB-like periplasmic core" evidence="1">
    <location>
        <begin position="6"/>
        <end position="176"/>
    </location>
</feature>
<gene>
    <name evidence="2" type="ORF">S01H1_65440</name>
</gene>
<dbReference type="PANTHER" id="PTHR30572:SF4">
    <property type="entry name" value="ABC TRANSPORTER PERMEASE YTRF"/>
    <property type="match status" value="1"/>
</dbReference>
<sequence length="212" mass="23146">MPFSTSELDWRDIEILEKMHGIALVVPGVSGGQGVYVRKGDTFSVSVEGITDAYFDINEADEILEGRELIRSDKAVVIIGYKLAYPFDGEEKYFDVGDRIKLTTMVDKKEKTLSLRVLGILEEAGSSFGPGGGDEGFLIPLRTYEQFFETGGEYTTIQVKAEDPDSIDQLSDEIEDALEDVSVITSELAMEMVNSIIGTIEAVLSGIAAISL</sequence>
<dbReference type="InterPro" id="IPR050250">
    <property type="entry name" value="Macrolide_Exporter_MacB"/>
</dbReference>
<evidence type="ECO:0000313" key="2">
    <source>
        <dbReference type="EMBL" id="GAG37089.1"/>
    </source>
</evidence>
<proteinExistence type="predicted"/>
<dbReference type="AlphaFoldDB" id="X0X1K7"/>
<evidence type="ECO:0000259" key="1">
    <source>
        <dbReference type="Pfam" id="PF12704"/>
    </source>
</evidence>
<dbReference type="InterPro" id="IPR025857">
    <property type="entry name" value="MacB_PCD"/>
</dbReference>
<dbReference type="EMBL" id="BARS01043200">
    <property type="protein sequence ID" value="GAG37089.1"/>
    <property type="molecule type" value="Genomic_DNA"/>
</dbReference>
<protein>
    <recommendedName>
        <fullName evidence="1">MacB-like periplasmic core domain-containing protein</fullName>
    </recommendedName>
</protein>